<dbReference type="GO" id="GO:0005789">
    <property type="term" value="C:endoplasmic reticulum membrane"/>
    <property type="evidence" value="ECO:0007669"/>
    <property type="project" value="UniProtKB-SubCell"/>
</dbReference>
<proteinExistence type="inferred from homology"/>
<keyword evidence="9" id="KW-0961">Cell wall biogenesis/degradation</keyword>
<dbReference type="Proteomes" id="UP000095023">
    <property type="component" value="Unassembled WGS sequence"/>
</dbReference>
<evidence type="ECO:0000256" key="3">
    <source>
        <dbReference type="ARBA" id="ARBA00022089"/>
    </source>
</evidence>
<evidence type="ECO:0000256" key="6">
    <source>
        <dbReference type="ARBA" id="ARBA00022824"/>
    </source>
</evidence>
<dbReference type="OrthoDB" id="9985059at2759"/>
<evidence type="ECO:0000256" key="1">
    <source>
        <dbReference type="ARBA" id="ARBA00004115"/>
    </source>
</evidence>
<comment type="subcellular location">
    <subcellularLocation>
        <location evidence="1">Endoplasmic reticulum membrane</location>
        <topology evidence="1">Single-pass type I membrane protein</topology>
    </subcellularLocation>
</comment>
<dbReference type="GO" id="GO:0009272">
    <property type="term" value="P:fungal-type cell wall biogenesis"/>
    <property type="evidence" value="ECO:0007669"/>
    <property type="project" value="TreeGrafter"/>
</dbReference>
<gene>
    <name evidence="13" type="ORF">CANCADRAFT_58551</name>
</gene>
<sequence length="285" mass="30957">MRTLSVGLLFALNALTVFAIGDSSPFFVFGYKEQLSGSPKKGNYMINTTEFQELVESHTAECDFDAYILVHQPHLHLSDIIDSNSMPHSSQALKVSPISHIAANVVGEYDVSGVRDQLAQRCGAKVIQADASSGSFNSFSDKQPRVITLDFEPLATDKETRAKQILSNDAVIFNVLSSLPSKNAIVVFSSTPLESPNMVQSNEGGHAEAIRVATPPKNFRRSDKQRPPKVDRAHSGLFSKYSFVSAGILMGFFVVVTVLAIVYVGLSVISGMSVSYSAFEKQKTS</sequence>
<reference evidence="14" key="1">
    <citation type="submission" date="2016-02" db="EMBL/GenBank/DDBJ databases">
        <title>Comparative genomics of biotechnologically important yeasts.</title>
        <authorList>
            <consortium name="DOE Joint Genome Institute"/>
            <person name="Riley R."/>
            <person name="Haridas S."/>
            <person name="Wolfe K.H."/>
            <person name="Lopes M.R."/>
            <person name="Hittinger C.T."/>
            <person name="Goker M."/>
            <person name="Salamov A."/>
            <person name="Wisecaver J."/>
            <person name="Long T.M."/>
            <person name="Aerts A.L."/>
            <person name="Barry K."/>
            <person name="Choi C."/>
            <person name="Clum A."/>
            <person name="Coughlan A.Y."/>
            <person name="Deshpande S."/>
            <person name="Douglass A.P."/>
            <person name="Hanson S.J."/>
            <person name="Klenk H.-P."/>
            <person name="Labutti K."/>
            <person name="Lapidus A."/>
            <person name="Lindquist E."/>
            <person name="Lipzen A."/>
            <person name="Meier-Kolthoff J.P."/>
            <person name="Ohm R.A."/>
            <person name="Otillar R.P."/>
            <person name="Pangilinan J."/>
            <person name="Peng Y."/>
            <person name="Rokas A."/>
            <person name="Rosa C.A."/>
            <person name="Scheuner C."/>
            <person name="Sibirny A.A."/>
            <person name="Slot J.C."/>
            <person name="Stielow J.B."/>
            <person name="Sun H."/>
            <person name="Kurtzman C.P."/>
            <person name="Blackwell M."/>
            <person name="Jeffries T.W."/>
            <person name="Grigoriev I.V."/>
        </authorList>
    </citation>
    <scope>NUCLEOTIDE SEQUENCE [LARGE SCALE GENOMIC DNA]</scope>
    <source>
        <strain evidence="14">NRRL Y-17796</strain>
    </source>
</reference>
<keyword evidence="14" id="KW-1185">Reference proteome</keyword>
<evidence type="ECO:0000259" key="12">
    <source>
        <dbReference type="Pfam" id="PF20520"/>
    </source>
</evidence>
<dbReference type="InterPro" id="IPR037654">
    <property type="entry name" value="Big1"/>
</dbReference>
<dbReference type="PANTHER" id="PTHR28285">
    <property type="entry name" value="PROTEIN BIG1"/>
    <property type="match status" value="1"/>
</dbReference>
<dbReference type="AlphaFoldDB" id="A0A1E4TD36"/>
<organism evidence="13 14">
    <name type="scientific">Tortispora caseinolytica NRRL Y-17796</name>
    <dbReference type="NCBI Taxonomy" id="767744"/>
    <lineage>
        <taxon>Eukaryota</taxon>
        <taxon>Fungi</taxon>
        <taxon>Dikarya</taxon>
        <taxon>Ascomycota</taxon>
        <taxon>Saccharomycotina</taxon>
        <taxon>Trigonopsidomycetes</taxon>
        <taxon>Trigonopsidales</taxon>
        <taxon>Trigonopsidaceae</taxon>
        <taxon>Tortispora</taxon>
    </lineage>
</organism>
<dbReference type="EMBL" id="KV453843">
    <property type="protein sequence ID" value="ODV89682.1"/>
    <property type="molecule type" value="Genomic_DNA"/>
</dbReference>
<evidence type="ECO:0000256" key="7">
    <source>
        <dbReference type="ARBA" id="ARBA00022989"/>
    </source>
</evidence>
<keyword evidence="4 10" id="KW-0812">Transmembrane</keyword>
<dbReference type="PANTHER" id="PTHR28285:SF1">
    <property type="entry name" value="PROTEIN BIG1"/>
    <property type="match status" value="1"/>
</dbReference>
<evidence type="ECO:0000256" key="10">
    <source>
        <dbReference type="SAM" id="Phobius"/>
    </source>
</evidence>
<name>A0A1E4TD36_9ASCO</name>
<feature type="chain" id="PRO_5009163147" description="Protein BIG1" evidence="11">
    <location>
        <begin position="20"/>
        <end position="285"/>
    </location>
</feature>
<keyword evidence="5 11" id="KW-0732">Signal</keyword>
<keyword evidence="8 10" id="KW-0472">Membrane</keyword>
<dbReference type="InterPro" id="IPR046756">
    <property type="entry name" value="VAS1/VOA1_TM"/>
</dbReference>
<evidence type="ECO:0000313" key="13">
    <source>
        <dbReference type="EMBL" id="ODV89682.1"/>
    </source>
</evidence>
<evidence type="ECO:0000256" key="11">
    <source>
        <dbReference type="SAM" id="SignalP"/>
    </source>
</evidence>
<evidence type="ECO:0000256" key="5">
    <source>
        <dbReference type="ARBA" id="ARBA00022729"/>
    </source>
</evidence>
<evidence type="ECO:0000256" key="2">
    <source>
        <dbReference type="ARBA" id="ARBA00008203"/>
    </source>
</evidence>
<protein>
    <recommendedName>
        <fullName evidence="3">Protein BIG1</fullName>
    </recommendedName>
</protein>
<feature type="domain" description="V-type proton ATPase subunit S1/VOA1 transmembrane" evidence="12">
    <location>
        <begin position="242"/>
        <end position="281"/>
    </location>
</feature>
<evidence type="ECO:0000256" key="9">
    <source>
        <dbReference type="ARBA" id="ARBA00023316"/>
    </source>
</evidence>
<evidence type="ECO:0000256" key="4">
    <source>
        <dbReference type="ARBA" id="ARBA00022692"/>
    </source>
</evidence>
<feature type="signal peptide" evidence="11">
    <location>
        <begin position="1"/>
        <end position="19"/>
    </location>
</feature>
<feature type="transmembrane region" description="Helical" evidence="10">
    <location>
        <begin position="241"/>
        <end position="266"/>
    </location>
</feature>
<evidence type="ECO:0000256" key="8">
    <source>
        <dbReference type="ARBA" id="ARBA00023136"/>
    </source>
</evidence>
<evidence type="ECO:0000313" key="14">
    <source>
        <dbReference type="Proteomes" id="UP000095023"/>
    </source>
</evidence>
<dbReference type="Pfam" id="PF20520">
    <property type="entry name" value="Ac45-VOA1_TM"/>
    <property type="match status" value="1"/>
</dbReference>
<comment type="similarity">
    <text evidence="2">Belongs to the BIG1 family.</text>
</comment>
<dbReference type="GO" id="GO:0071555">
    <property type="term" value="P:cell wall organization"/>
    <property type="evidence" value="ECO:0007669"/>
    <property type="project" value="UniProtKB-KW"/>
</dbReference>
<keyword evidence="6" id="KW-0256">Endoplasmic reticulum</keyword>
<accession>A0A1E4TD36</accession>
<keyword evidence="7 10" id="KW-1133">Transmembrane helix</keyword>
<dbReference type="GO" id="GO:0006078">
    <property type="term" value="P:(1-&gt;6)-beta-D-glucan biosynthetic process"/>
    <property type="evidence" value="ECO:0007669"/>
    <property type="project" value="TreeGrafter"/>
</dbReference>